<dbReference type="AlphaFoldDB" id="A0A7K0FLJ7"/>
<name>A0A7K0FLJ7_9SPHI</name>
<comment type="caution">
    <text evidence="2">The sequence shown here is derived from an EMBL/GenBank/DDBJ whole genome shotgun (WGS) entry which is preliminary data.</text>
</comment>
<dbReference type="EMBL" id="WKJI01000001">
    <property type="protein sequence ID" value="MRX46839.1"/>
    <property type="molecule type" value="Genomic_DNA"/>
</dbReference>
<feature type="domain" description="DUF4886" evidence="1">
    <location>
        <begin position="43"/>
        <end position="284"/>
    </location>
</feature>
<dbReference type="GO" id="GO:0016788">
    <property type="term" value="F:hydrolase activity, acting on ester bonds"/>
    <property type="evidence" value="ECO:0007669"/>
    <property type="project" value="UniProtKB-ARBA"/>
</dbReference>
<dbReference type="InterPro" id="IPR032616">
    <property type="entry name" value="DUF4886"/>
</dbReference>
<protein>
    <submittedName>
        <fullName evidence="2">DUF4886 domain-containing protein</fullName>
    </submittedName>
</protein>
<organism evidence="2 3">
    <name type="scientific">Pedobacter puniceum</name>
    <dbReference type="NCBI Taxonomy" id="2666136"/>
    <lineage>
        <taxon>Bacteria</taxon>
        <taxon>Pseudomonadati</taxon>
        <taxon>Bacteroidota</taxon>
        <taxon>Sphingobacteriia</taxon>
        <taxon>Sphingobacteriales</taxon>
        <taxon>Sphingobacteriaceae</taxon>
        <taxon>Pedobacter</taxon>
    </lineage>
</organism>
<dbReference type="InterPro" id="IPR036514">
    <property type="entry name" value="SGNH_hydro_sf"/>
</dbReference>
<dbReference type="Gene3D" id="3.40.50.1110">
    <property type="entry name" value="SGNH hydrolase"/>
    <property type="match status" value="1"/>
</dbReference>
<keyword evidence="3" id="KW-1185">Reference proteome</keyword>
<evidence type="ECO:0000313" key="2">
    <source>
        <dbReference type="EMBL" id="MRX46839.1"/>
    </source>
</evidence>
<accession>A0A7K0FLJ7</accession>
<dbReference type="RefSeq" id="WP_154286873.1">
    <property type="nucleotide sequence ID" value="NZ_WKJI01000001.1"/>
</dbReference>
<dbReference type="Proteomes" id="UP000462931">
    <property type="component" value="Unassembled WGS sequence"/>
</dbReference>
<evidence type="ECO:0000259" key="1">
    <source>
        <dbReference type="Pfam" id="PF16227"/>
    </source>
</evidence>
<proteinExistence type="predicted"/>
<sequence>MKLYTKTKLKIILFICLFFCFSIGSSASLIKKDYISKKDSIVRILAIGNSFSEDAMEHFLFDLAKADGKKVIIANLFIGASDLDLHWKNASGDIGKYNYRKIEVDGQKTKTPGVSISTALADEKWDYISFQQVSTKSGLYDTYVSPLTNLLAYVKSKSHPKTKYILHQTWAYRKSSPVKRFEKYDNNQEGMYKAIVETTRKIKRDYHFDLLIPSGTAIQNARTSFIGDNLNRDDLHLSLFLGRYIASCAWYEMIFKTKVICNKFFPENITAYQAEMAQYAAHYACIEPYKVTKLKKFKTDKP</sequence>
<reference evidence="2 3" key="1">
    <citation type="submission" date="2019-11" db="EMBL/GenBank/DDBJ databases">
        <authorList>
            <person name="Cheng Q."/>
            <person name="Yang Z."/>
        </authorList>
    </citation>
    <scope>NUCLEOTIDE SEQUENCE [LARGE SCALE GENOMIC DNA]</scope>
    <source>
        <strain evidence="2 3">HX-22-1</strain>
    </source>
</reference>
<dbReference type="Pfam" id="PF16227">
    <property type="entry name" value="DUF4886"/>
    <property type="match status" value="1"/>
</dbReference>
<evidence type="ECO:0000313" key="3">
    <source>
        <dbReference type="Proteomes" id="UP000462931"/>
    </source>
</evidence>
<gene>
    <name evidence="2" type="ORF">GJJ64_06550</name>
</gene>